<accession>A0A426YU26</accession>
<organism evidence="2 3">
    <name type="scientific">Ensete ventricosum</name>
    <name type="common">Abyssinian banana</name>
    <name type="synonym">Musa ensete</name>
    <dbReference type="NCBI Taxonomy" id="4639"/>
    <lineage>
        <taxon>Eukaryota</taxon>
        <taxon>Viridiplantae</taxon>
        <taxon>Streptophyta</taxon>
        <taxon>Embryophyta</taxon>
        <taxon>Tracheophyta</taxon>
        <taxon>Spermatophyta</taxon>
        <taxon>Magnoliopsida</taxon>
        <taxon>Liliopsida</taxon>
        <taxon>Zingiberales</taxon>
        <taxon>Musaceae</taxon>
        <taxon>Ensete</taxon>
    </lineage>
</organism>
<reference evidence="2 3" key="1">
    <citation type="journal article" date="2014" name="Agronomy (Basel)">
        <title>A Draft Genome Sequence for Ensete ventricosum, the Drought-Tolerant Tree Against Hunger.</title>
        <authorList>
            <person name="Harrison J."/>
            <person name="Moore K.A."/>
            <person name="Paszkiewicz K."/>
            <person name="Jones T."/>
            <person name="Grant M."/>
            <person name="Ambacheew D."/>
            <person name="Muzemil S."/>
            <person name="Studholme D.J."/>
        </authorList>
    </citation>
    <scope>NUCLEOTIDE SEQUENCE [LARGE SCALE GENOMIC DNA]</scope>
</reference>
<sequence>MSGGRAAGSRSAQPSRPILQQPKQRRPLLFPSARPPFVTPDEYHSFPVPHGRPIAGNEMVDALVIKSPVSSRWDFSKQKPENKDNEAAVSNELKTSPGYGGANNPLLTPVTGKGGKTNDSYKVAKYNKSGPQTPMSNADLGLIFMIWVPAGSASGNVLTPVGTCRYDSSLGEQSHG</sequence>
<evidence type="ECO:0000256" key="1">
    <source>
        <dbReference type="SAM" id="MobiDB-lite"/>
    </source>
</evidence>
<comment type="caution">
    <text evidence="2">The sequence shown here is derived from an EMBL/GenBank/DDBJ whole genome shotgun (WGS) entry which is preliminary data.</text>
</comment>
<feature type="region of interest" description="Disordered" evidence="1">
    <location>
        <begin position="92"/>
        <end position="118"/>
    </location>
</feature>
<dbReference type="AlphaFoldDB" id="A0A426YU26"/>
<proteinExistence type="predicted"/>
<gene>
    <name evidence="2" type="ORF">B296_00048584</name>
</gene>
<protein>
    <submittedName>
        <fullName evidence="2">Uncharacterized protein</fullName>
    </submittedName>
</protein>
<dbReference type="Proteomes" id="UP000287651">
    <property type="component" value="Unassembled WGS sequence"/>
</dbReference>
<dbReference type="EMBL" id="AMZH03010181">
    <property type="protein sequence ID" value="RRT55236.1"/>
    <property type="molecule type" value="Genomic_DNA"/>
</dbReference>
<evidence type="ECO:0000313" key="3">
    <source>
        <dbReference type="Proteomes" id="UP000287651"/>
    </source>
</evidence>
<name>A0A426YU26_ENSVE</name>
<feature type="region of interest" description="Disordered" evidence="1">
    <location>
        <begin position="1"/>
        <end position="44"/>
    </location>
</feature>
<evidence type="ECO:0000313" key="2">
    <source>
        <dbReference type="EMBL" id="RRT55236.1"/>
    </source>
</evidence>